<organism evidence="3 4">
    <name type="scientific">Dietzia aerolata</name>
    <dbReference type="NCBI Taxonomy" id="595984"/>
    <lineage>
        <taxon>Bacteria</taxon>
        <taxon>Bacillati</taxon>
        <taxon>Actinomycetota</taxon>
        <taxon>Actinomycetes</taxon>
        <taxon>Mycobacteriales</taxon>
        <taxon>Dietziaceae</taxon>
        <taxon>Dietzia</taxon>
    </lineage>
</organism>
<reference evidence="3 4" key="1">
    <citation type="submission" date="2024-09" db="EMBL/GenBank/DDBJ databases">
        <authorList>
            <person name="Sun Q."/>
            <person name="Mori K."/>
        </authorList>
    </citation>
    <scope>NUCLEOTIDE SEQUENCE [LARGE SCALE GENOMIC DNA]</scope>
    <source>
        <strain evidence="3 4">CCM 7659</strain>
    </source>
</reference>
<name>A0ABV5JNC8_9ACTN</name>
<protein>
    <submittedName>
        <fullName evidence="3">DUF1648 domain-containing protein</fullName>
    </submittedName>
</protein>
<comment type="caution">
    <text evidence="3">The sequence shown here is derived from an EMBL/GenBank/DDBJ whole genome shotgun (WGS) entry which is preliminary data.</text>
</comment>
<keyword evidence="1" id="KW-1133">Transmembrane helix</keyword>
<keyword evidence="1" id="KW-0472">Membrane</keyword>
<evidence type="ECO:0000313" key="3">
    <source>
        <dbReference type="EMBL" id="MFB9259224.1"/>
    </source>
</evidence>
<dbReference type="Proteomes" id="UP001589700">
    <property type="component" value="Unassembled WGS sequence"/>
</dbReference>
<feature type="transmembrane region" description="Helical" evidence="1">
    <location>
        <begin position="122"/>
        <end position="142"/>
    </location>
</feature>
<feature type="domain" description="DUF1648" evidence="2">
    <location>
        <begin position="31"/>
        <end position="71"/>
    </location>
</feature>
<accession>A0ABV5JNC8</accession>
<dbReference type="Pfam" id="PF07853">
    <property type="entry name" value="DUF1648"/>
    <property type="match status" value="1"/>
</dbReference>
<dbReference type="InterPro" id="IPR012867">
    <property type="entry name" value="DUF1648"/>
</dbReference>
<dbReference type="RefSeq" id="WP_182633724.1">
    <property type="nucleotide sequence ID" value="NZ_JAALDM010000336.1"/>
</dbReference>
<sequence length="186" mass="20234">MTISEAVAEARELPREPTAPWILAIVAILTVTWLGVIVWQIVVLPESVATHFDSSGQADGWMSKPGAIATALLIPLIVVFPMPLLSRIALRWPSLINSPNRDWWMATAPRLSRYERLMREDLWLIAAATLAVLVMANVGITQAAITSGDGVSSVYMWGTLVVLAVGIGAVIVRMLSGRYTEQADLD</sequence>
<evidence type="ECO:0000313" key="4">
    <source>
        <dbReference type="Proteomes" id="UP001589700"/>
    </source>
</evidence>
<dbReference type="EMBL" id="JBHMDY010000004">
    <property type="protein sequence ID" value="MFB9259224.1"/>
    <property type="molecule type" value="Genomic_DNA"/>
</dbReference>
<keyword evidence="4" id="KW-1185">Reference proteome</keyword>
<proteinExistence type="predicted"/>
<keyword evidence="1" id="KW-0812">Transmembrane</keyword>
<evidence type="ECO:0000259" key="2">
    <source>
        <dbReference type="Pfam" id="PF07853"/>
    </source>
</evidence>
<feature type="transmembrane region" description="Helical" evidence="1">
    <location>
        <begin position="21"/>
        <end position="42"/>
    </location>
</feature>
<gene>
    <name evidence="3" type="ORF">ACFFVD_05355</name>
</gene>
<feature type="transmembrane region" description="Helical" evidence="1">
    <location>
        <begin position="62"/>
        <end position="85"/>
    </location>
</feature>
<evidence type="ECO:0000256" key="1">
    <source>
        <dbReference type="SAM" id="Phobius"/>
    </source>
</evidence>
<feature type="transmembrane region" description="Helical" evidence="1">
    <location>
        <begin position="154"/>
        <end position="172"/>
    </location>
</feature>